<keyword evidence="1" id="KW-0812">Transmembrane</keyword>
<evidence type="ECO:0000313" key="3">
    <source>
        <dbReference type="Proteomes" id="UP000250140"/>
    </source>
</evidence>
<gene>
    <name evidence="2" type="ORF">AOQ84DRAFT_435170</name>
</gene>
<evidence type="ECO:0000256" key="1">
    <source>
        <dbReference type="SAM" id="Phobius"/>
    </source>
</evidence>
<dbReference type="AlphaFoldDB" id="A0A8E2FES5"/>
<feature type="transmembrane region" description="Helical" evidence="1">
    <location>
        <begin position="48"/>
        <end position="69"/>
    </location>
</feature>
<dbReference type="EMBL" id="KV748477">
    <property type="protein sequence ID" value="OCL15191.1"/>
    <property type="molecule type" value="Genomic_DNA"/>
</dbReference>
<reference evidence="2 3" key="1">
    <citation type="journal article" date="2016" name="Nat. Commun.">
        <title>Ectomycorrhizal ecology is imprinted in the genome of the dominant symbiotic fungus Cenococcum geophilum.</title>
        <authorList>
            <consortium name="DOE Joint Genome Institute"/>
            <person name="Peter M."/>
            <person name="Kohler A."/>
            <person name="Ohm R.A."/>
            <person name="Kuo A."/>
            <person name="Krutzmann J."/>
            <person name="Morin E."/>
            <person name="Arend M."/>
            <person name="Barry K.W."/>
            <person name="Binder M."/>
            <person name="Choi C."/>
            <person name="Clum A."/>
            <person name="Copeland A."/>
            <person name="Grisel N."/>
            <person name="Haridas S."/>
            <person name="Kipfer T."/>
            <person name="LaButti K."/>
            <person name="Lindquist E."/>
            <person name="Lipzen A."/>
            <person name="Maire R."/>
            <person name="Meier B."/>
            <person name="Mihaltcheva S."/>
            <person name="Molinier V."/>
            <person name="Murat C."/>
            <person name="Poggeler S."/>
            <person name="Quandt C.A."/>
            <person name="Sperisen C."/>
            <person name="Tritt A."/>
            <person name="Tisserant E."/>
            <person name="Crous P.W."/>
            <person name="Henrissat B."/>
            <person name="Nehls U."/>
            <person name="Egli S."/>
            <person name="Spatafora J.W."/>
            <person name="Grigoriev I.V."/>
            <person name="Martin F.M."/>
        </authorList>
    </citation>
    <scope>NUCLEOTIDE SEQUENCE [LARGE SCALE GENOMIC DNA]</scope>
    <source>
        <strain evidence="2 3">CBS 207.34</strain>
    </source>
</reference>
<organism evidence="2 3">
    <name type="scientific">Glonium stellatum</name>
    <dbReference type="NCBI Taxonomy" id="574774"/>
    <lineage>
        <taxon>Eukaryota</taxon>
        <taxon>Fungi</taxon>
        <taxon>Dikarya</taxon>
        <taxon>Ascomycota</taxon>
        <taxon>Pezizomycotina</taxon>
        <taxon>Dothideomycetes</taxon>
        <taxon>Pleosporomycetidae</taxon>
        <taxon>Gloniales</taxon>
        <taxon>Gloniaceae</taxon>
        <taxon>Glonium</taxon>
    </lineage>
</organism>
<keyword evidence="3" id="KW-1185">Reference proteome</keyword>
<keyword evidence="1" id="KW-1133">Transmembrane helix</keyword>
<proteinExistence type="predicted"/>
<sequence length="387" mass="43451">MVSKHLLEGGIGGWHLKTVSTANGTTREKIIRDNATREFVGSVPLVSFIYLLISCIIFFLLALHILRWLKAFSRRSRIRSPLSLPPRFLPSREFEARLDRLYQDATLPARQAAQSSQSIPDSAFGPSRSTILIRSLSSLSQKMFSRKEKQETDVEMQENPVVPTPVIRQPTNPPRPVAVSERPDLMPIHPDPYIHLAPYRPPVIPQEAPRPQPAPQQMSHGRDRPWGSNNLFTPHAVPRDPGYGPAPTPATGYYPDEAPASVPVLVSASKNGNEHATGLGGKDGYQLFKRRIIMKSDARVQSGDIHECRDLVRARYAIGHTIMSIRAGHTTAEAVGLRLPDLRNRGEFVLHEIRRILGEWSGVRSQWNEEEWGLLQKIQRKLVVLDL</sequence>
<accession>A0A8E2FES5</accession>
<evidence type="ECO:0000313" key="2">
    <source>
        <dbReference type="EMBL" id="OCL15191.1"/>
    </source>
</evidence>
<dbReference type="Proteomes" id="UP000250140">
    <property type="component" value="Unassembled WGS sequence"/>
</dbReference>
<protein>
    <submittedName>
        <fullName evidence="2">Uncharacterized protein</fullName>
    </submittedName>
</protein>
<keyword evidence="1" id="KW-0472">Membrane</keyword>
<name>A0A8E2FES5_9PEZI</name>
<dbReference type="OrthoDB" id="4127862at2759"/>